<keyword evidence="3" id="KW-1185">Reference proteome</keyword>
<organism evidence="2 3">
    <name type="scientific">Rangifer tarandus platyrhynchus</name>
    <name type="common">Svalbard reindeer</name>
    <dbReference type="NCBI Taxonomy" id="3082113"/>
    <lineage>
        <taxon>Eukaryota</taxon>
        <taxon>Metazoa</taxon>
        <taxon>Chordata</taxon>
        <taxon>Craniata</taxon>
        <taxon>Vertebrata</taxon>
        <taxon>Euteleostomi</taxon>
        <taxon>Mammalia</taxon>
        <taxon>Eutheria</taxon>
        <taxon>Laurasiatheria</taxon>
        <taxon>Artiodactyla</taxon>
        <taxon>Ruminantia</taxon>
        <taxon>Pecora</taxon>
        <taxon>Cervidae</taxon>
        <taxon>Odocoileinae</taxon>
        <taxon>Rangifer</taxon>
    </lineage>
</organism>
<proteinExistence type="predicted"/>
<evidence type="ECO:0000256" key="1">
    <source>
        <dbReference type="SAM" id="MobiDB-lite"/>
    </source>
</evidence>
<protein>
    <submittedName>
        <fullName evidence="2">Uncharacterized protein</fullName>
    </submittedName>
</protein>
<gene>
    <name evidence="2" type="ORF">MRATA1EN1_LOCUS2748</name>
</gene>
<feature type="region of interest" description="Disordered" evidence="1">
    <location>
        <begin position="1"/>
        <end position="121"/>
    </location>
</feature>
<dbReference type="EMBL" id="OX459947">
    <property type="protein sequence ID" value="CAI9153786.1"/>
    <property type="molecule type" value="Genomic_DNA"/>
</dbReference>
<name>A0ABN8Y046_RANTA</name>
<accession>A0ABN8Y046</accession>
<reference evidence="2" key="1">
    <citation type="submission" date="2023-04" db="EMBL/GenBank/DDBJ databases">
        <authorList>
            <consortium name="ELIXIR-Norway"/>
        </authorList>
    </citation>
    <scope>NUCLEOTIDE SEQUENCE [LARGE SCALE GENOMIC DNA]</scope>
</reference>
<sequence>MRGALGNWVNLGTPRLKVPLAGRKGRGGHRGGGKEGPEGRRRRRSIKGPGQPGRPPLRAPWRRRASGQDALRRCGELSPAPDPALSCIRGEDRAPSARPSSPSTGRLSPARHERRAGARGFSAVMRRWTGSGNWATAAPRAPPGAAPPG</sequence>
<evidence type="ECO:0000313" key="3">
    <source>
        <dbReference type="Proteomes" id="UP001176941"/>
    </source>
</evidence>
<dbReference type="Proteomes" id="UP001176941">
    <property type="component" value="Chromosome 11"/>
</dbReference>
<evidence type="ECO:0000313" key="2">
    <source>
        <dbReference type="EMBL" id="CAI9153786.1"/>
    </source>
</evidence>